<keyword evidence="11" id="KW-1185">Reference proteome</keyword>
<evidence type="ECO:0000256" key="5">
    <source>
        <dbReference type="ARBA" id="ARBA00022759"/>
    </source>
</evidence>
<evidence type="ECO:0000256" key="2">
    <source>
        <dbReference type="ARBA" id="ARBA00022679"/>
    </source>
</evidence>
<dbReference type="Pfam" id="PF17921">
    <property type="entry name" value="Integrase_H2C2"/>
    <property type="match status" value="1"/>
</dbReference>
<dbReference type="GeneID" id="123037173"/>
<dbReference type="InterPro" id="IPR043502">
    <property type="entry name" value="DNA/RNA_pol_sf"/>
</dbReference>
<keyword evidence="4" id="KW-0540">Nuclease</keyword>
<reference evidence="11" key="1">
    <citation type="journal article" date="2021" name="Elife">
        <title>Highly contiguous assemblies of 101 drosophilid genomes.</title>
        <authorList>
            <person name="Kim B.Y."/>
            <person name="Wang J.R."/>
            <person name="Miller D.E."/>
            <person name="Barmina O."/>
            <person name="Delaney E."/>
            <person name="Thompson A."/>
            <person name="Comeault A.A."/>
            <person name="Peede D."/>
            <person name="D'Agostino E.R."/>
            <person name="Pelaez J."/>
            <person name="Aguilar J.M."/>
            <person name="Haji D."/>
            <person name="Matsunaga T."/>
            <person name="Armstrong E.E."/>
            <person name="Zych M."/>
            <person name="Ogawa Y."/>
            <person name="Stamenkovic-Radak M."/>
            <person name="Jelic M."/>
            <person name="Veselinovic M.S."/>
            <person name="Tanaskovic M."/>
            <person name="Eric P."/>
            <person name="Gao J.J."/>
            <person name="Katoh T.K."/>
            <person name="Toda M.J."/>
            <person name="Watabe H."/>
            <person name="Watada M."/>
            <person name="Davis J.S."/>
            <person name="Moyle L.C."/>
            <person name="Manoli G."/>
            <person name="Bertolini E."/>
            <person name="Kostal V."/>
            <person name="Hawley R.S."/>
            <person name="Takahashi A."/>
            <person name="Jones C.D."/>
            <person name="Price D.K."/>
            <person name="Whiteman N."/>
            <person name="Kopp A."/>
            <person name="Matute D.R."/>
            <person name="Petrov D.A."/>
        </authorList>
    </citation>
    <scope>NUCLEOTIDE SEQUENCE [LARGE SCALE GENOMIC DNA]</scope>
</reference>
<keyword evidence="6" id="KW-0378">Hydrolase</keyword>
<dbReference type="EnsemblMetazoa" id="XM_044456797.1">
    <property type="protein sequence ID" value="XP_044312732.1"/>
    <property type="gene ID" value="LOC123037173"/>
</dbReference>
<feature type="domain" description="Integrase catalytic" evidence="9">
    <location>
        <begin position="292"/>
        <end position="446"/>
    </location>
</feature>
<dbReference type="InterPro" id="IPR041373">
    <property type="entry name" value="RT_RNaseH"/>
</dbReference>
<dbReference type="Gene3D" id="3.30.70.270">
    <property type="match status" value="1"/>
</dbReference>
<evidence type="ECO:0000313" key="11">
    <source>
        <dbReference type="Proteomes" id="UP001652680"/>
    </source>
</evidence>
<dbReference type="InterPro" id="IPR001584">
    <property type="entry name" value="Integrase_cat-core"/>
</dbReference>
<dbReference type="SUPFAM" id="SSF56672">
    <property type="entry name" value="DNA/RNA polymerases"/>
    <property type="match status" value="1"/>
</dbReference>
<evidence type="ECO:0000256" key="3">
    <source>
        <dbReference type="ARBA" id="ARBA00022695"/>
    </source>
</evidence>
<evidence type="ECO:0000313" key="10">
    <source>
        <dbReference type="EnsemblMetazoa" id="XP_044312732.1"/>
    </source>
</evidence>
<name>A0ABM5J1M2_DRORH</name>
<dbReference type="InterPro" id="IPR036397">
    <property type="entry name" value="RNaseH_sf"/>
</dbReference>
<keyword evidence="3" id="KW-0548">Nucleotidyltransferase</keyword>
<feature type="compositionally biased region" description="Low complexity" evidence="8">
    <location>
        <begin position="632"/>
        <end position="641"/>
    </location>
</feature>
<keyword evidence="5" id="KW-0255">Endonuclease</keyword>
<dbReference type="CDD" id="cd09274">
    <property type="entry name" value="RNase_HI_RT_Ty3"/>
    <property type="match status" value="1"/>
</dbReference>
<evidence type="ECO:0000256" key="4">
    <source>
        <dbReference type="ARBA" id="ARBA00022722"/>
    </source>
</evidence>
<dbReference type="PROSITE" id="PS50994">
    <property type="entry name" value="INTEGRASE"/>
    <property type="match status" value="1"/>
</dbReference>
<dbReference type="PANTHER" id="PTHR37984">
    <property type="entry name" value="PROTEIN CBG26694"/>
    <property type="match status" value="1"/>
</dbReference>
<dbReference type="SUPFAM" id="SSF53098">
    <property type="entry name" value="Ribonuclease H-like"/>
    <property type="match status" value="1"/>
</dbReference>
<evidence type="ECO:0000256" key="1">
    <source>
        <dbReference type="ARBA" id="ARBA00012493"/>
    </source>
</evidence>
<evidence type="ECO:0000256" key="6">
    <source>
        <dbReference type="ARBA" id="ARBA00022801"/>
    </source>
</evidence>
<sequence length="658" mass="74597">MRDDKPLKQKYYPRNPAMQHVIDTQVDELLRAGAHSAPIKLAYLGHVISGEGIQTDLEKVSVINGVKIPTNLKELRQWIGMASWYRRFVPGFVTIVQPVTALLKKGRKLGAVLSQDVEGQEKVIAYASGRITPAEHNYTTTEKECLAIIWAIRTMRCYLEGYRFEVVTDHLALKWLNSIESPSGRIARWALELQQFQFDVRYRRGKLNVVADTLSRQPCEVLQGAIELNDHCEWIRKMKDKVRDQPEKFSDYMLKNGQPWKLCAPTPCRARVIYECHDSPTAGHLGVRKTITRLSQRYFWPGMSAAPIETRELLLVFHDVFSKWVELIPLRKATAAAVQKAFRERILGRVGTPRKFVCDNGTQFTSRALKDYFAKLGVEVQYTAPYCPQENPTERTNRTVKTLVSQLSEGDQSTWDNMLPEISRAINSSVSDSTGYTPAFLTQGRELRLPAMLYDELTPGSAVAHTGPEDNASHLQGIFEIVRSNLQRASLEQARHYNLRRREWRPTLGSQVWLRQHPLSKVAEEFAAKLAPKYDGPYPVAKFTSPKLVRLQRPGDRRRRIANISQLKPYYAEDALDASDDDITGPSNPARLLFQMDDLIMLSDDSQDTEAFYPRANGGDSHGEEEEEEVLTSEGEGVGSSMRTDDDASQDPNDSAKR</sequence>
<keyword evidence="7" id="KW-0695">RNA-directed DNA polymerase</keyword>
<protein>
    <recommendedName>
        <fullName evidence="1">RNA-directed DNA polymerase</fullName>
        <ecNumber evidence="1">2.7.7.49</ecNumber>
    </recommendedName>
</protein>
<dbReference type="Proteomes" id="UP001652680">
    <property type="component" value="Unassembled WGS sequence"/>
</dbReference>
<proteinExistence type="predicted"/>
<dbReference type="PANTHER" id="PTHR37984:SF5">
    <property type="entry name" value="PROTEIN NYNRIN-LIKE"/>
    <property type="match status" value="1"/>
</dbReference>
<dbReference type="RefSeq" id="XP_044312732.1">
    <property type="nucleotide sequence ID" value="XM_044456797.1"/>
</dbReference>
<keyword evidence="2" id="KW-0808">Transferase</keyword>
<evidence type="ECO:0000256" key="7">
    <source>
        <dbReference type="ARBA" id="ARBA00022918"/>
    </source>
</evidence>
<dbReference type="InterPro" id="IPR012337">
    <property type="entry name" value="RNaseH-like_sf"/>
</dbReference>
<dbReference type="InterPro" id="IPR041588">
    <property type="entry name" value="Integrase_H2C2"/>
</dbReference>
<dbReference type="Pfam" id="PF00665">
    <property type="entry name" value="rve"/>
    <property type="match status" value="1"/>
</dbReference>
<feature type="region of interest" description="Disordered" evidence="8">
    <location>
        <begin position="610"/>
        <end position="658"/>
    </location>
</feature>
<reference evidence="10" key="2">
    <citation type="submission" date="2025-05" db="UniProtKB">
        <authorList>
            <consortium name="EnsemblMetazoa"/>
        </authorList>
    </citation>
    <scope>IDENTIFICATION</scope>
</reference>
<dbReference type="InterPro" id="IPR050951">
    <property type="entry name" value="Retrovirus_Pol_polyprotein"/>
</dbReference>
<accession>A0ABM5J1M2</accession>
<organism evidence="10 11">
    <name type="scientific">Drosophila rhopaloa</name>
    <name type="common">Fruit fly</name>
    <dbReference type="NCBI Taxonomy" id="1041015"/>
    <lineage>
        <taxon>Eukaryota</taxon>
        <taxon>Metazoa</taxon>
        <taxon>Ecdysozoa</taxon>
        <taxon>Arthropoda</taxon>
        <taxon>Hexapoda</taxon>
        <taxon>Insecta</taxon>
        <taxon>Pterygota</taxon>
        <taxon>Neoptera</taxon>
        <taxon>Endopterygota</taxon>
        <taxon>Diptera</taxon>
        <taxon>Brachycera</taxon>
        <taxon>Muscomorpha</taxon>
        <taxon>Ephydroidea</taxon>
        <taxon>Drosophilidae</taxon>
        <taxon>Drosophila</taxon>
        <taxon>Sophophora</taxon>
    </lineage>
</organism>
<evidence type="ECO:0000259" key="9">
    <source>
        <dbReference type="PROSITE" id="PS50994"/>
    </source>
</evidence>
<dbReference type="Pfam" id="PF17917">
    <property type="entry name" value="RT_RNaseH"/>
    <property type="match status" value="1"/>
</dbReference>
<dbReference type="Gene3D" id="3.30.420.10">
    <property type="entry name" value="Ribonuclease H-like superfamily/Ribonuclease H"/>
    <property type="match status" value="1"/>
</dbReference>
<dbReference type="InterPro" id="IPR043128">
    <property type="entry name" value="Rev_trsase/Diguanyl_cyclase"/>
</dbReference>
<dbReference type="EC" id="2.7.7.49" evidence="1"/>
<evidence type="ECO:0000256" key="8">
    <source>
        <dbReference type="SAM" id="MobiDB-lite"/>
    </source>
</evidence>
<dbReference type="Gene3D" id="1.10.340.70">
    <property type="match status" value="1"/>
</dbReference>